<keyword evidence="12" id="KW-0206">Cytoskeleton</keyword>
<dbReference type="GO" id="GO:0005856">
    <property type="term" value="C:cytoskeleton"/>
    <property type="evidence" value="ECO:0007669"/>
    <property type="project" value="UniProtKB-SubCell"/>
</dbReference>
<comment type="caution">
    <text evidence="17">The sequence shown here is derived from an EMBL/GenBank/DDBJ whole genome shotgun (WGS) entry which is preliminary data.</text>
</comment>
<name>A0A8S3QRB0_MYTED</name>
<dbReference type="Gene3D" id="1.20.58.60">
    <property type="match status" value="1"/>
</dbReference>
<dbReference type="OrthoDB" id="18853at2759"/>
<keyword evidence="9 14" id="KW-0175">Coiled coil</keyword>
<dbReference type="PANTHER" id="PTHR47535">
    <property type="entry name" value="MUSCLE-SPECIFIC PROTEIN 300 KDA, ISOFORM G"/>
    <property type="match status" value="1"/>
</dbReference>
<dbReference type="SUPFAM" id="SSF46966">
    <property type="entry name" value="Spectrin repeat"/>
    <property type="match status" value="1"/>
</dbReference>
<dbReference type="InterPro" id="IPR052403">
    <property type="entry name" value="LINC-complex_assoc"/>
</dbReference>
<keyword evidence="8" id="KW-1133">Transmembrane helix</keyword>
<keyword evidence="5" id="KW-0963">Cytoplasm</keyword>
<feature type="domain" description="Calponin-homology (CH)" evidence="16">
    <location>
        <begin position="47"/>
        <end position="151"/>
    </location>
</feature>
<feature type="region of interest" description="Disordered" evidence="15">
    <location>
        <begin position="1"/>
        <end position="31"/>
    </location>
</feature>
<dbReference type="InterPro" id="IPR001589">
    <property type="entry name" value="Actinin_actin-bd_CS"/>
</dbReference>
<evidence type="ECO:0000256" key="8">
    <source>
        <dbReference type="ARBA" id="ARBA00022989"/>
    </source>
</evidence>
<dbReference type="FunFam" id="1.10.418.10:FF:000033">
    <property type="entry name" value="nesprin-1 isoform X1"/>
    <property type="match status" value="1"/>
</dbReference>
<evidence type="ECO:0000256" key="1">
    <source>
        <dbReference type="ARBA" id="ARBA00004126"/>
    </source>
</evidence>
<keyword evidence="11" id="KW-0009">Actin-binding</keyword>
<keyword evidence="18" id="KW-1185">Reference proteome</keyword>
<evidence type="ECO:0000256" key="4">
    <source>
        <dbReference type="ARBA" id="ARBA00008619"/>
    </source>
</evidence>
<dbReference type="Gene3D" id="1.10.418.10">
    <property type="entry name" value="Calponin-like domain"/>
    <property type="match status" value="2"/>
</dbReference>
<comment type="subcellular location">
    <subcellularLocation>
        <location evidence="3">Cytoplasm</location>
        <location evidence="3">Cytoskeleton</location>
    </subcellularLocation>
    <subcellularLocation>
        <location evidence="2">Cytoplasm</location>
        <location evidence="2">Myofibril</location>
        <location evidence="2">Sarcomere</location>
    </subcellularLocation>
    <subcellularLocation>
        <location evidence="1">Nucleus membrane</location>
    </subcellularLocation>
</comment>
<dbReference type="AlphaFoldDB" id="A0A8S3QRB0"/>
<evidence type="ECO:0000256" key="15">
    <source>
        <dbReference type="SAM" id="MobiDB-lite"/>
    </source>
</evidence>
<dbReference type="FunFam" id="1.10.418.10:FF:000037">
    <property type="entry name" value="nesprin-1 isoform X1"/>
    <property type="match status" value="1"/>
</dbReference>
<dbReference type="PROSITE" id="PS00019">
    <property type="entry name" value="ACTININ_1"/>
    <property type="match status" value="1"/>
</dbReference>
<feature type="coiled-coil region" evidence="14">
    <location>
        <begin position="537"/>
        <end position="564"/>
    </location>
</feature>
<dbReference type="InterPro" id="IPR036872">
    <property type="entry name" value="CH_dom_sf"/>
</dbReference>
<sequence length="630" mass="73036">MERRHSGSLSSLSGATPPGTPRTSTDGKPKGAGIQMQIQQLANEQERVQKKTFTNWMNSYLKQKNMKVENLFEDIKDGVYLLSLLEVLSGDKLKMEKGKLKRVHYVSNISTALNFLEQKKIKLVNINVSDIADGKPSIVLGLIWTIILYFQIEDTFAQNDDTGEQAPLSAIDKFRKNAKKALLAWTANAITKKYGIEVNNFGKSWRDGLAFNAMVHTINPDLVDFDQCRKQDARTNLEQAFSVAESQLGIARLLDPEDVDVEKPDEKSVMTYVAQFLKAYPEAGEDPSLSKRKNPAEQEISDYNDLLTWIKEEADEVLQIVDQPVTDRQAEYMDYLAFKTEFDRRQKIYQRLEEKVVSKKAVKITPKMWQELEPKWRDIARRTRMWLWKLDASLPGRLGKFGDWLNQAEEMLEIEPENQEDHIEMADQLLKLLNEHKDFVQTKNLFANYDKMLSETKKRAMLSENMSVTKEEAAQINQFADEETQKWKTMSAKIKSLQSMFDEGLEQWRRYNGCYDMVIAWITEGEQVMHGGTKEQIEEYFTEIPQYEERLQFLNESANFLIENCQEPIAEEIKQNVNMINGRFTELVEGYQHYKKVEVIGKGDKNTSLELIEYQSGYKTLRNYWLLKSM</sequence>
<dbReference type="PROSITE" id="PS50021">
    <property type="entry name" value="CH"/>
    <property type="match status" value="2"/>
</dbReference>
<keyword evidence="7" id="KW-0677">Repeat</keyword>
<evidence type="ECO:0000256" key="3">
    <source>
        <dbReference type="ARBA" id="ARBA00004245"/>
    </source>
</evidence>
<reference evidence="17" key="1">
    <citation type="submission" date="2021-03" db="EMBL/GenBank/DDBJ databases">
        <authorList>
            <person name="Bekaert M."/>
        </authorList>
    </citation>
    <scope>NUCLEOTIDE SEQUENCE</scope>
</reference>
<dbReference type="Pfam" id="PF25034">
    <property type="entry name" value="Spectrin_SYNE1"/>
    <property type="match status" value="1"/>
</dbReference>
<accession>A0A8S3QRB0</accession>
<comment type="similarity">
    <text evidence="4">Belongs to the nesprin family.</text>
</comment>
<dbReference type="GO" id="GO:0030017">
    <property type="term" value="C:sarcomere"/>
    <property type="evidence" value="ECO:0007669"/>
    <property type="project" value="UniProtKB-SubCell"/>
</dbReference>
<dbReference type="EMBL" id="CAJPWZ010000721">
    <property type="protein sequence ID" value="CAG2199466.1"/>
    <property type="molecule type" value="Genomic_DNA"/>
</dbReference>
<dbReference type="GO" id="GO:0051015">
    <property type="term" value="F:actin filament binding"/>
    <property type="evidence" value="ECO:0007669"/>
    <property type="project" value="TreeGrafter"/>
</dbReference>
<keyword evidence="13" id="KW-0539">Nucleus</keyword>
<dbReference type="SMART" id="SM00033">
    <property type="entry name" value="CH"/>
    <property type="match status" value="2"/>
</dbReference>
<evidence type="ECO:0000256" key="12">
    <source>
        <dbReference type="ARBA" id="ARBA00023212"/>
    </source>
</evidence>
<dbReference type="GO" id="GO:0007097">
    <property type="term" value="P:nuclear migration"/>
    <property type="evidence" value="ECO:0007669"/>
    <property type="project" value="TreeGrafter"/>
</dbReference>
<evidence type="ECO:0000256" key="7">
    <source>
        <dbReference type="ARBA" id="ARBA00022737"/>
    </source>
</evidence>
<dbReference type="PROSITE" id="PS00020">
    <property type="entry name" value="ACTININ_2"/>
    <property type="match status" value="1"/>
</dbReference>
<dbReference type="SUPFAM" id="SSF47576">
    <property type="entry name" value="Calponin-homology domain, CH-domain"/>
    <property type="match status" value="1"/>
</dbReference>
<feature type="domain" description="Calponin-homology (CH)" evidence="16">
    <location>
        <begin position="176"/>
        <end position="281"/>
    </location>
</feature>
<evidence type="ECO:0000259" key="16">
    <source>
        <dbReference type="PROSITE" id="PS50021"/>
    </source>
</evidence>
<organism evidence="17 18">
    <name type="scientific">Mytilus edulis</name>
    <name type="common">Blue mussel</name>
    <dbReference type="NCBI Taxonomy" id="6550"/>
    <lineage>
        <taxon>Eukaryota</taxon>
        <taxon>Metazoa</taxon>
        <taxon>Spiralia</taxon>
        <taxon>Lophotrochozoa</taxon>
        <taxon>Mollusca</taxon>
        <taxon>Bivalvia</taxon>
        <taxon>Autobranchia</taxon>
        <taxon>Pteriomorphia</taxon>
        <taxon>Mytilida</taxon>
        <taxon>Mytiloidea</taxon>
        <taxon>Mytilidae</taxon>
        <taxon>Mytilinae</taxon>
        <taxon>Mytilus</taxon>
    </lineage>
</organism>
<dbReference type="InterPro" id="IPR001715">
    <property type="entry name" value="CH_dom"/>
</dbReference>
<evidence type="ECO:0000256" key="14">
    <source>
        <dbReference type="SAM" id="Coils"/>
    </source>
</evidence>
<evidence type="ECO:0000256" key="6">
    <source>
        <dbReference type="ARBA" id="ARBA00022692"/>
    </source>
</evidence>
<keyword evidence="6" id="KW-0812">Transmembrane</keyword>
<proteinExistence type="inferred from homology"/>
<evidence type="ECO:0000256" key="10">
    <source>
        <dbReference type="ARBA" id="ARBA00023136"/>
    </source>
</evidence>
<evidence type="ECO:0000256" key="9">
    <source>
        <dbReference type="ARBA" id="ARBA00023054"/>
    </source>
</evidence>
<protein>
    <submittedName>
        <fullName evidence="17">SYNE1</fullName>
    </submittedName>
</protein>
<evidence type="ECO:0000256" key="11">
    <source>
        <dbReference type="ARBA" id="ARBA00023203"/>
    </source>
</evidence>
<gene>
    <name evidence="17" type="ORF">MEDL_14120</name>
</gene>
<evidence type="ECO:0000256" key="13">
    <source>
        <dbReference type="ARBA" id="ARBA00023242"/>
    </source>
</evidence>
<dbReference type="Pfam" id="PF00307">
    <property type="entry name" value="CH"/>
    <property type="match status" value="2"/>
</dbReference>
<dbReference type="InterPro" id="IPR047291">
    <property type="entry name" value="CH_SYNE1_rpt2"/>
</dbReference>
<dbReference type="InterPro" id="IPR057057">
    <property type="entry name" value="Spectrin_SYNE1"/>
</dbReference>
<dbReference type="GO" id="GO:0034993">
    <property type="term" value="C:meiotic nuclear membrane microtubule tethering complex"/>
    <property type="evidence" value="ECO:0007669"/>
    <property type="project" value="TreeGrafter"/>
</dbReference>
<dbReference type="PANTHER" id="PTHR47535:SF1">
    <property type="entry name" value="NESPRIN-1"/>
    <property type="match status" value="1"/>
</dbReference>
<evidence type="ECO:0000313" key="18">
    <source>
        <dbReference type="Proteomes" id="UP000683360"/>
    </source>
</evidence>
<dbReference type="CDD" id="cd21243">
    <property type="entry name" value="CH_SYNE1_rpt2"/>
    <property type="match status" value="1"/>
</dbReference>
<evidence type="ECO:0000256" key="2">
    <source>
        <dbReference type="ARBA" id="ARBA00004204"/>
    </source>
</evidence>
<keyword evidence="10" id="KW-0472">Membrane</keyword>
<dbReference type="Proteomes" id="UP000683360">
    <property type="component" value="Unassembled WGS sequence"/>
</dbReference>
<evidence type="ECO:0000313" key="17">
    <source>
        <dbReference type="EMBL" id="CAG2199466.1"/>
    </source>
</evidence>
<dbReference type="GO" id="GO:0005640">
    <property type="term" value="C:nuclear outer membrane"/>
    <property type="evidence" value="ECO:0007669"/>
    <property type="project" value="TreeGrafter"/>
</dbReference>
<evidence type="ECO:0000256" key="5">
    <source>
        <dbReference type="ARBA" id="ARBA00022490"/>
    </source>
</evidence>